<dbReference type="EMBL" id="LAZR01023152">
    <property type="protein sequence ID" value="KKL79492.1"/>
    <property type="molecule type" value="Genomic_DNA"/>
</dbReference>
<dbReference type="Gene3D" id="3.40.50.150">
    <property type="entry name" value="Vaccinia Virus protein VP39"/>
    <property type="match status" value="1"/>
</dbReference>
<proteinExistence type="predicted"/>
<protein>
    <recommendedName>
        <fullName evidence="2">SAM-dependent methyltransferase</fullName>
    </recommendedName>
</protein>
<dbReference type="AlphaFoldDB" id="A0A0F9HWM0"/>
<organism evidence="1">
    <name type="scientific">marine sediment metagenome</name>
    <dbReference type="NCBI Taxonomy" id="412755"/>
    <lineage>
        <taxon>unclassified sequences</taxon>
        <taxon>metagenomes</taxon>
        <taxon>ecological metagenomes</taxon>
    </lineage>
</organism>
<gene>
    <name evidence="1" type="ORF">LCGC14_2014230</name>
</gene>
<comment type="caution">
    <text evidence="1">The sequence shown here is derived from an EMBL/GenBank/DDBJ whole genome shotgun (WGS) entry which is preliminary data.</text>
</comment>
<accession>A0A0F9HWM0</accession>
<evidence type="ECO:0000313" key="1">
    <source>
        <dbReference type="EMBL" id="KKL79492.1"/>
    </source>
</evidence>
<evidence type="ECO:0008006" key="2">
    <source>
        <dbReference type="Google" id="ProtNLM"/>
    </source>
</evidence>
<reference evidence="1" key="1">
    <citation type="journal article" date="2015" name="Nature">
        <title>Complex archaea that bridge the gap between prokaryotes and eukaryotes.</title>
        <authorList>
            <person name="Spang A."/>
            <person name="Saw J.H."/>
            <person name="Jorgensen S.L."/>
            <person name="Zaremba-Niedzwiedzka K."/>
            <person name="Martijn J."/>
            <person name="Lind A.E."/>
            <person name="van Eijk R."/>
            <person name="Schleper C."/>
            <person name="Guy L."/>
            <person name="Ettema T.J."/>
        </authorList>
    </citation>
    <scope>NUCLEOTIDE SEQUENCE</scope>
</reference>
<dbReference type="InterPro" id="IPR029063">
    <property type="entry name" value="SAM-dependent_MTases_sf"/>
</dbReference>
<name>A0A0F9HWM0_9ZZZZ</name>
<feature type="non-terminal residue" evidence="1">
    <location>
        <position position="1"/>
    </location>
</feature>
<sequence length="65" mass="7150">IADDDMDDQTRQDMQQWTGCIAGALTRGEFAAGFEAAGLQDVEIQETHRVHEHAVSAIIRARKPA</sequence>